<name>S7RK13_GLOTA</name>
<dbReference type="SUPFAM" id="SSF54001">
    <property type="entry name" value="Cysteine proteinases"/>
    <property type="match status" value="1"/>
</dbReference>
<dbReference type="PIRSF" id="PIRSF005700">
    <property type="entry name" value="PepC"/>
    <property type="match status" value="1"/>
</dbReference>
<evidence type="ECO:0000256" key="4">
    <source>
        <dbReference type="ARBA" id="ARBA00022670"/>
    </source>
</evidence>
<organism evidence="12 13">
    <name type="scientific">Gloeophyllum trabeum (strain ATCC 11539 / FP-39264 / Madison 617)</name>
    <name type="common">Brown rot fungus</name>
    <dbReference type="NCBI Taxonomy" id="670483"/>
    <lineage>
        <taxon>Eukaryota</taxon>
        <taxon>Fungi</taxon>
        <taxon>Dikarya</taxon>
        <taxon>Basidiomycota</taxon>
        <taxon>Agaricomycotina</taxon>
        <taxon>Agaricomycetes</taxon>
        <taxon>Gloeophyllales</taxon>
        <taxon>Gloeophyllaceae</taxon>
        <taxon>Gloeophyllum</taxon>
    </lineage>
</organism>
<dbReference type="GO" id="GO:0070005">
    <property type="term" value="F:cysteine-type aminopeptidase activity"/>
    <property type="evidence" value="ECO:0007669"/>
    <property type="project" value="InterPro"/>
</dbReference>
<evidence type="ECO:0000256" key="7">
    <source>
        <dbReference type="ARBA" id="ARBA00025347"/>
    </source>
</evidence>
<keyword evidence="4 9" id="KW-0645">Protease</keyword>
<evidence type="ECO:0000256" key="9">
    <source>
        <dbReference type="PIRNR" id="PIRNR005700"/>
    </source>
</evidence>
<dbReference type="InterPro" id="IPR000169">
    <property type="entry name" value="Pept_cys_AS"/>
</dbReference>
<dbReference type="Proteomes" id="UP000030669">
    <property type="component" value="Unassembled WGS sequence"/>
</dbReference>
<dbReference type="GO" id="GO:0043418">
    <property type="term" value="P:homocysteine catabolic process"/>
    <property type="evidence" value="ECO:0007669"/>
    <property type="project" value="TreeGrafter"/>
</dbReference>
<comment type="function">
    <text evidence="7">The normal physiological role of the enzyme is unknown, but it is not essential for the viability of yeast cells. Has aminopeptidase activity, shortening substrate peptides sequentially by 1 amino acid. Has bleomycin hydrolase activity, which can protect the cell from the toxic effects of bleomycin. Has homocysteine-thiolactonase activity, protecting the cell against homocysteine toxicity. Acts as a repressor in the GAL4 regulatory system, but this does not require either the peptidase or nucleic acid-binding activities.</text>
</comment>
<keyword evidence="5 9" id="KW-0378">Hydrolase</keyword>
<gene>
    <name evidence="12" type="ORF">GLOTRDRAFT_45763</name>
</gene>
<evidence type="ECO:0000256" key="3">
    <source>
        <dbReference type="ARBA" id="ARBA00016900"/>
    </source>
</evidence>
<feature type="region of interest" description="Disordered" evidence="11">
    <location>
        <begin position="17"/>
        <end position="39"/>
    </location>
</feature>
<dbReference type="AlphaFoldDB" id="S7RK13"/>
<dbReference type="RefSeq" id="XP_007868191.1">
    <property type="nucleotide sequence ID" value="XM_007870000.1"/>
</dbReference>
<dbReference type="PANTHER" id="PTHR10363">
    <property type="entry name" value="BLEOMYCIN HYDROLASE"/>
    <property type="match status" value="1"/>
</dbReference>
<comment type="function">
    <text evidence="9">Has aminopeptidase activity, shortening substrate peptides sequentially by 1 amino acid. Has bleomycin hydrolase activity, which can protect the cell from the toxic effects of bleomycin. Has homocysteine-thiolactonase activity, protecting the cell against homocysteine toxicity.</text>
</comment>
<dbReference type="InterPro" id="IPR004134">
    <property type="entry name" value="Peptidase_C1B"/>
</dbReference>
<dbReference type="EC" id="3.4.22.40" evidence="2 9"/>
<dbReference type="HOGENOM" id="CLU_038600_0_1_1"/>
<dbReference type="Pfam" id="PF03051">
    <property type="entry name" value="Peptidase_C1_2"/>
    <property type="match status" value="1"/>
</dbReference>
<dbReference type="OMA" id="DDGGWWQ"/>
<feature type="active site" evidence="10">
    <location>
        <position position="408"/>
    </location>
</feature>
<comment type="catalytic activity">
    <reaction evidence="1 9">
        <text>Inactivates bleomycin B2 (a cytotoxic glycometallopeptide) by hydrolysis of a carboxyamide bond of beta-aminoalanine, but also shows general aminopeptidase activity. The specificity varies somewhat with source, but amino acid arylamides of Met, Leu and Ala are preferred.</text>
        <dbReference type="EC" id="3.4.22.40"/>
    </reaction>
</comment>
<comment type="subcellular location">
    <subcellularLocation>
        <location evidence="9">Mitochondrion</location>
    </subcellularLocation>
    <subcellularLocation>
        <location evidence="9">Cytoplasm</location>
    </subcellularLocation>
</comment>
<accession>S7RK13</accession>
<dbReference type="STRING" id="670483.S7RK13"/>
<proteinExistence type="inferred from homology"/>
<protein>
    <recommendedName>
        <fullName evidence="3 9">Cysteine proteinase 1, mitochondrial</fullName>
        <ecNumber evidence="2 9">3.4.22.40</ecNumber>
    </recommendedName>
</protein>
<feature type="active site" evidence="10">
    <location>
        <position position="430"/>
    </location>
</feature>
<dbReference type="GeneID" id="19306371"/>
<dbReference type="eggNOG" id="KOG4128">
    <property type="taxonomic scope" value="Eukaryota"/>
</dbReference>
<evidence type="ECO:0000256" key="1">
    <source>
        <dbReference type="ARBA" id="ARBA00000423"/>
    </source>
</evidence>
<keyword evidence="9" id="KW-0496">Mitochondrion</keyword>
<comment type="similarity">
    <text evidence="9">Belongs to the peptidase C1 family.</text>
</comment>
<keyword evidence="13" id="KW-1185">Reference proteome</keyword>
<keyword evidence="6 9" id="KW-0788">Thiol protease</keyword>
<dbReference type="Gene3D" id="3.90.70.10">
    <property type="entry name" value="Cysteine proteinases"/>
    <property type="match status" value="1"/>
</dbReference>
<dbReference type="GO" id="GO:0009636">
    <property type="term" value="P:response to toxic substance"/>
    <property type="evidence" value="ECO:0007669"/>
    <property type="project" value="TreeGrafter"/>
</dbReference>
<dbReference type="PANTHER" id="PTHR10363:SF2">
    <property type="entry name" value="BLEOMYCIN HYDROLASE"/>
    <property type="match status" value="1"/>
</dbReference>
<dbReference type="GO" id="GO:0005739">
    <property type="term" value="C:mitochondrion"/>
    <property type="evidence" value="ECO:0007669"/>
    <property type="project" value="UniProtKB-SubCell"/>
</dbReference>
<evidence type="ECO:0000256" key="8">
    <source>
        <dbReference type="ARBA" id="ARBA00026080"/>
    </source>
</evidence>
<keyword evidence="9" id="KW-0963">Cytoplasm</keyword>
<reference evidence="12 13" key="1">
    <citation type="journal article" date="2012" name="Science">
        <title>The Paleozoic origin of enzymatic lignin decomposition reconstructed from 31 fungal genomes.</title>
        <authorList>
            <person name="Floudas D."/>
            <person name="Binder M."/>
            <person name="Riley R."/>
            <person name="Barry K."/>
            <person name="Blanchette R.A."/>
            <person name="Henrissat B."/>
            <person name="Martinez A.T."/>
            <person name="Otillar R."/>
            <person name="Spatafora J.W."/>
            <person name="Yadav J.S."/>
            <person name="Aerts A."/>
            <person name="Benoit I."/>
            <person name="Boyd A."/>
            <person name="Carlson A."/>
            <person name="Copeland A."/>
            <person name="Coutinho P.M."/>
            <person name="de Vries R.P."/>
            <person name="Ferreira P."/>
            <person name="Findley K."/>
            <person name="Foster B."/>
            <person name="Gaskell J."/>
            <person name="Glotzer D."/>
            <person name="Gorecki P."/>
            <person name="Heitman J."/>
            <person name="Hesse C."/>
            <person name="Hori C."/>
            <person name="Igarashi K."/>
            <person name="Jurgens J.A."/>
            <person name="Kallen N."/>
            <person name="Kersten P."/>
            <person name="Kohler A."/>
            <person name="Kuees U."/>
            <person name="Kumar T.K.A."/>
            <person name="Kuo A."/>
            <person name="LaButti K."/>
            <person name="Larrondo L.F."/>
            <person name="Lindquist E."/>
            <person name="Ling A."/>
            <person name="Lombard V."/>
            <person name="Lucas S."/>
            <person name="Lundell T."/>
            <person name="Martin R."/>
            <person name="McLaughlin D.J."/>
            <person name="Morgenstern I."/>
            <person name="Morin E."/>
            <person name="Murat C."/>
            <person name="Nagy L.G."/>
            <person name="Nolan M."/>
            <person name="Ohm R.A."/>
            <person name="Patyshakuliyeva A."/>
            <person name="Rokas A."/>
            <person name="Ruiz-Duenas F.J."/>
            <person name="Sabat G."/>
            <person name="Salamov A."/>
            <person name="Samejima M."/>
            <person name="Schmutz J."/>
            <person name="Slot J.C."/>
            <person name="St John F."/>
            <person name="Stenlid J."/>
            <person name="Sun H."/>
            <person name="Sun S."/>
            <person name="Syed K."/>
            <person name="Tsang A."/>
            <person name="Wiebenga A."/>
            <person name="Young D."/>
            <person name="Pisabarro A."/>
            <person name="Eastwood D.C."/>
            <person name="Martin F."/>
            <person name="Cullen D."/>
            <person name="Grigoriev I.V."/>
            <person name="Hibbett D.S."/>
        </authorList>
    </citation>
    <scope>NUCLEOTIDE SEQUENCE [LARGE SCALE GENOMIC DNA]</scope>
    <source>
        <strain evidence="12 13">ATCC 11539</strain>
    </source>
</reference>
<comment type="subunit">
    <text evidence="8">Homohexamer. Binds to nucleic acids. Binds single-stranded DNA and RNA with higher affinity than double-stranded DNA.</text>
</comment>
<feature type="active site" evidence="10">
    <location>
        <position position="106"/>
    </location>
</feature>
<evidence type="ECO:0000256" key="5">
    <source>
        <dbReference type="ARBA" id="ARBA00022801"/>
    </source>
</evidence>
<dbReference type="MEROPS" id="C01.085"/>
<evidence type="ECO:0000256" key="2">
    <source>
        <dbReference type="ARBA" id="ARBA00012465"/>
    </source>
</evidence>
<evidence type="ECO:0000313" key="12">
    <source>
        <dbReference type="EMBL" id="EPQ52974.1"/>
    </source>
</evidence>
<evidence type="ECO:0000256" key="11">
    <source>
        <dbReference type="SAM" id="MobiDB-lite"/>
    </source>
</evidence>
<dbReference type="EMBL" id="KB469306">
    <property type="protein sequence ID" value="EPQ52974.1"/>
    <property type="molecule type" value="Genomic_DNA"/>
</dbReference>
<evidence type="ECO:0000256" key="6">
    <source>
        <dbReference type="ARBA" id="ARBA00022807"/>
    </source>
</evidence>
<evidence type="ECO:0000256" key="10">
    <source>
        <dbReference type="PIRSR" id="PIRSR005700-1"/>
    </source>
</evidence>
<dbReference type="CDD" id="cd00585">
    <property type="entry name" value="Peptidase_C1B"/>
    <property type="match status" value="1"/>
</dbReference>
<dbReference type="KEGG" id="gtr:GLOTRDRAFT_45763"/>
<dbReference type="InterPro" id="IPR038765">
    <property type="entry name" value="Papain-like_cys_pep_sf"/>
</dbReference>
<dbReference type="GO" id="GO:0006508">
    <property type="term" value="P:proteolysis"/>
    <property type="evidence" value="ECO:0007669"/>
    <property type="project" value="UniProtKB-KW"/>
</dbReference>
<dbReference type="GO" id="GO:0004197">
    <property type="term" value="F:cysteine-type endopeptidase activity"/>
    <property type="evidence" value="ECO:0007669"/>
    <property type="project" value="UniProtKB-EC"/>
</dbReference>
<dbReference type="OrthoDB" id="2666448at2759"/>
<evidence type="ECO:0000313" key="13">
    <source>
        <dbReference type="Proteomes" id="UP000030669"/>
    </source>
</evidence>
<dbReference type="PROSITE" id="PS00139">
    <property type="entry name" value="THIOL_PROTEASE_CYS"/>
    <property type="match status" value="1"/>
</dbReference>
<sequence length="489" mass="55515">MRLVSDTLLDEKRAARRSLLEGQGSPHRPHKAPKSADGSLKLSNISEWEASASSPVHTLARTVLPLSDLSVLQRRSVHVKDSPHVFNTEVEFKTAPIANQRQSGRCWLFASTNVLRYPIMKKLNLKEFELSQSYPYFYDHLNKANYFLELAIEDPELPLDSRLFSTLSRDMISDGGQWDMAVNLFETYGVVPQDIYPETVHTSLSAPMNKLLKTKVREHALVLRKLAASLKSDNLSKDELVASLRAKKEELMAETYRIITATMGLPPKPDEKFVWDYYDKDGKYHKWEGTPVEFYQQFVGKQPAESFSLINDPRNPYNTLYTVDKLGNLWGGRPVLYVNTESEKMSSTVVKLLKAGQPVFFGCDVLQQEDRQRGILDLDLFDFETPFDIKLSLSKAERLALGESSMTHAMVFTGVHLDENGKPLRYKVENAWGTNIGKEGWFVMTQEWFEQFVYQVVVPKSFAPKELVKVLEAGNPTVLPAWDPMGALA</sequence>